<feature type="transmembrane region" description="Helical" evidence="8">
    <location>
        <begin position="61"/>
        <end position="82"/>
    </location>
</feature>
<dbReference type="Proteomes" id="UP001203338">
    <property type="component" value="Unassembled WGS sequence"/>
</dbReference>
<dbReference type="EMBL" id="JAMFLX010000018">
    <property type="protein sequence ID" value="MCL6270993.1"/>
    <property type="molecule type" value="Genomic_DNA"/>
</dbReference>
<evidence type="ECO:0000256" key="3">
    <source>
        <dbReference type="ARBA" id="ARBA00022448"/>
    </source>
</evidence>
<dbReference type="InterPro" id="IPR006512">
    <property type="entry name" value="YidE_YbjL"/>
</dbReference>
<feature type="transmembrane region" description="Helical" evidence="8">
    <location>
        <begin position="12"/>
        <end position="28"/>
    </location>
</feature>
<comment type="similarity">
    <text evidence="2">Belongs to the AAE transporter (TC 2.A.81) family.</text>
</comment>
<feature type="transmembrane region" description="Helical" evidence="8">
    <location>
        <begin position="439"/>
        <end position="464"/>
    </location>
</feature>
<keyword evidence="4" id="KW-1003">Cell membrane</keyword>
<evidence type="ECO:0000313" key="10">
    <source>
        <dbReference type="EMBL" id="MCL6270993.1"/>
    </source>
</evidence>
<dbReference type="RefSeq" id="WP_249700306.1">
    <property type="nucleotide sequence ID" value="NZ_JAMFLX010000018.1"/>
</dbReference>
<feature type="transmembrane region" description="Helical" evidence="8">
    <location>
        <begin position="382"/>
        <end position="403"/>
    </location>
</feature>
<dbReference type="NCBIfam" id="TIGR01625">
    <property type="entry name" value="YidE_YbjL_dupl"/>
    <property type="match status" value="2"/>
</dbReference>
<evidence type="ECO:0000256" key="7">
    <source>
        <dbReference type="ARBA" id="ARBA00023136"/>
    </source>
</evidence>
<organism evidence="10 11">
    <name type="scientific">Parendozoicomonas callyspongiae</name>
    <dbReference type="NCBI Taxonomy" id="2942213"/>
    <lineage>
        <taxon>Bacteria</taxon>
        <taxon>Pseudomonadati</taxon>
        <taxon>Pseudomonadota</taxon>
        <taxon>Gammaproteobacteria</taxon>
        <taxon>Oceanospirillales</taxon>
        <taxon>Endozoicomonadaceae</taxon>
        <taxon>Parendozoicomonas</taxon>
    </lineage>
</organism>
<reference evidence="10 11" key="1">
    <citation type="submission" date="2022-05" db="EMBL/GenBank/DDBJ databases">
        <authorList>
            <person name="Park J.-S."/>
        </authorList>
    </citation>
    <scope>NUCLEOTIDE SEQUENCE [LARGE SCALE GENOMIC DNA]</scope>
    <source>
        <strain evidence="10 11">2012CJ34-2</strain>
    </source>
</reference>
<evidence type="ECO:0000256" key="2">
    <source>
        <dbReference type="ARBA" id="ARBA00009854"/>
    </source>
</evidence>
<evidence type="ECO:0000313" key="11">
    <source>
        <dbReference type="Proteomes" id="UP001203338"/>
    </source>
</evidence>
<dbReference type="PANTHER" id="PTHR30445:SF10">
    <property type="entry name" value="TRANSPORT PROTEIN YBJL-RELATED"/>
    <property type="match status" value="1"/>
</dbReference>
<dbReference type="Gene3D" id="3.30.70.1450">
    <property type="entry name" value="Regulator of K+ conductance, C-terminal domain"/>
    <property type="match status" value="2"/>
</dbReference>
<evidence type="ECO:0000256" key="1">
    <source>
        <dbReference type="ARBA" id="ARBA00004651"/>
    </source>
</evidence>
<evidence type="ECO:0000256" key="4">
    <source>
        <dbReference type="ARBA" id="ARBA00022475"/>
    </source>
</evidence>
<name>A0ABT0PHZ3_9GAMM</name>
<evidence type="ECO:0000256" key="6">
    <source>
        <dbReference type="ARBA" id="ARBA00022989"/>
    </source>
</evidence>
<gene>
    <name evidence="10" type="ORF">M3P05_13765</name>
</gene>
<dbReference type="PANTHER" id="PTHR30445">
    <property type="entry name" value="K(+)_H(+) ANTIPORTER SUBUNIT KHTT"/>
    <property type="match status" value="1"/>
</dbReference>
<keyword evidence="3" id="KW-0813">Transport</keyword>
<accession>A0ABT0PHZ3</accession>
<dbReference type="InterPro" id="IPR006037">
    <property type="entry name" value="RCK_C"/>
</dbReference>
<feature type="domain" description="RCK C-terminal" evidence="9">
    <location>
        <begin position="202"/>
        <end position="289"/>
    </location>
</feature>
<feature type="transmembrane region" description="Helical" evidence="8">
    <location>
        <begin position="159"/>
        <end position="179"/>
    </location>
</feature>
<feature type="transmembrane region" description="Helical" evidence="8">
    <location>
        <begin position="470"/>
        <end position="491"/>
    </location>
</feature>
<comment type="subcellular location">
    <subcellularLocation>
        <location evidence="1">Cell membrane</location>
        <topology evidence="1">Multi-pass membrane protein</topology>
    </subcellularLocation>
</comment>
<dbReference type="InterPro" id="IPR036721">
    <property type="entry name" value="RCK_C_sf"/>
</dbReference>
<evidence type="ECO:0000256" key="5">
    <source>
        <dbReference type="ARBA" id="ARBA00022692"/>
    </source>
</evidence>
<proteinExistence type="inferred from homology"/>
<keyword evidence="11" id="KW-1185">Reference proteome</keyword>
<protein>
    <recommendedName>
        <fullName evidence="9">RCK C-terminal domain-containing protein</fullName>
    </recommendedName>
</protein>
<keyword evidence="7 8" id="KW-0472">Membrane</keyword>
<feature type="transmembrane region" description="Helical" evidence="8">
    <location>
        <begin position="94"/>
        <end position="115"/>
    </location>
</feature>
<keyword evidence="6 8" id="KW-1133">Transmembrane helix</keyword>
<feature type="transmembrane region" description="Helical" evidence="8">
    <location>
        <begin position="533"/>
        <end position="554"/>
    </location>
</feature>
<dbReference type="PROSITE" id="PS51202">
    <property type="entry name" value="RCK_C"/>
    <property type="match status" value="1"/>
</dbReference>
<dbReference type="InterPro" id="IPR050144">
    <property type="entry name" value="AAE_transporter"/>
</dbReference>
<evidence type="ECO:0000256" key="8">
    <source>
        <dbReference type="SAM" id="Phobius"/>
    </source>
</evidence>
<evidence type="ECO:0000259" key="9">
    <source>
        <dbReference type="PROSITE" id="PS51202"/>
    </source>
</evidence>
<feature type="transmembrane region" description="Helical" evidence="8">
    <location>
        <begin position="409"/>
        <end position="427"/>
    </location>
</feature>
<feature type="transmembrane region" description="Helical" evidence="8">
    <location>
        <begin position="503"/>
        <end position="521"/>
    </location>
</feature>
<comment type="caution">
    <text evidence="10">The sequence shown here is derived from an EMBL/GenBank/DDBJ whole genome shotgun (WGS) entry which is preliminary data.</text>
</comment>
<dbReference type="Pfam" id="PF02080">
    <property type="entry name" value="TrkA_C"/>
    <property type="match status" value="2"/>
</dbReference>
<dbReference type="SUPFAM" id="SSF116726">
    <property type="entry name" value="TrkA C-terminal domain-like"/>
    <property type="match status" value="2"/>
</dbReference>
<sequence length="555" mass="59849">MEIDLMALLHKSAPLLVFVVLFLGYSLGKLRFGSLELGATSGVLLVGLVFGYFGLTMPDGLASIGFILFIFCVGLQAGPRFFSVFLESGSKYILLAAFVATCGLIMTKVAVYITGMDNALAAGMLAGIITSTPTLVGAQDAIGQLAPANAKSMIEMLSVGYAMTYILGTMVLIIAVRYFPKLIGINLKQESEWLARERGLTADTDTVSKGDLPIVRVFRLSQEQATQFDGKTLRQLNLHERTGCLVDKIRRNGSVFEPDGDTPLLEGDSITIVGKPRDFIRLPYDLGKEVLDTELLDYQVEYQKIVLTNQQLTGKTLEDLAIDEFHHCFVHKVKRSQIEMPINKGLKLSKGDQLLISGERVRLERLAQLLGYEEKHSHTTDLITFTLGIVVGLLIGQVIVKVGHIDVTLGNAGGLLLSGIMIGHIRANQPTFGQVPPAAIYVLSELGLMFFMANIGLSAGGGIIDALFAAGGQIIMSGVIIELMLIVLAYFFGRFVLGLNKALLMGAITGAMTSTPALNIITEEADSNVPSLGYAGTYTFANVFLTLVGTIMIVI</sequence>
<keyword evidence="5 8" id="KW-0812">Transmembrane</keyword>
<dbReference type="Pfam" id="PF06826">
    <property type="entry name" value="Asp-Al_Ex"/>
    <property type="match status" value="2"/>
</dbReference>
<feature type="transmembrane region" description="Helical" evidence="8">
    <location>
        <begin position="35"/>
        <end position="55"/>
    </location>
</feature>